<gene>
    <name evidence="2" type="ORF">Cadr_000029862</name>
</gene>
<keyword evidence="3" id="KW-1185">Reference proteome</keyword>
<feature type="region of interest" description="Disordered" evidence="1">
    <location>
        <begin position="90"/>
        <end position="126"/>
    </location>
</feature>
<evidence type="ECO:0000313" key="2">
    <source>
        <dbReference type="EMBL" id="KAB1256919.1"/>
    </source>
</evidence>
<reference evidence="2 3" key="1">
    <citation type="journal article" date="2019" name="Mol. Ecol. Resour.">
        <title>Improving Illumina assemblies with Hi-C and long reads: an example with the North African dromedary.</title>
        <authorList>
            <person name="Elbers J.P."/>
            <person name="Rogers M.F."/>
            <person name="Perelman P.L."/>
            <person name="Proskuryakova A.A."/>
            <person name="Serdyukova N.A."/>
            <person name="Johnson W.E."/>
            <person name="Horin P."/>
            <person name="Corander J."/>
            <person name="Murphy D."/>
            <person name="Burger P.A."/>
        </authorList>
    </citation>
    <scope>NUCLEOTIDE SEQUENCE [LARGE SCALE GENOMIC DNA]</scope>
    <source>
        <strain evidence="2">Drom800</strain>
        <tissue evidence="2">Blood</tissue>
    </source>
</reference>
<sequence length="330" mass="35730">MASSDSDDSSRGNRDTASPRWEGDDIVCLRNTLRPLPGIVHMRSLPRFWASLGHTTAKTLTPLSNADIHFPEKESTSYTIAATPPPGALKAAGGNHVGESQCPSRAASATGHCHTPPPSPPGLQHRRIPCRPPPGSPACLSLVVLAFPGHSLSRSSPWRDLEQGRRLCGEAHCPPELWKALEQVSGFGLHELSHLETPCLAAEPSLPPSCPQAGPLPAFQKRPSLFPDEEGLLPVDGSAQEFQLALLTAGPLHVSERWEGCCLAALQKTLEDARCCTVIFRSRTTRAETPHILLRSGAASLVWVAWDSRLTIFHKRDDTGPFRVPGTFWD</sequence>
<name>A0A5N4CD87_CAMDR</name>
<accession>A0A5N4CD87</accession>
<dbReference type="EMBL" id="JWIN03000028">
    <property type="protein sequence ID" value="KAB1256919.1"/>
    <property type="molecule type" value="Genomic_DNA"/>
</dbReference>
<proteinExistence type="predicted"/>
<organism evidence="2 3">
    <name type="scientific">Camelus dromedarius</name>
    <name type="common">Dromedary</name>
    <name type="synonym">Arabian camel</name>
    <dbReference type="NCBI Taxonomy" id="9838"/>
    <lineage>
        <taxon>Eukaryota</taxon>
        <taxon>Metazoa</taxon>
        <taxon>Chordata</taxon>
        <taxon>Craniata</taxon>
        <taxon>Vertebrata</taxon>
        <taxon>Euteleostomi</taxon>
        <taxon>Mammalia</taxon>
        <taxon>Eutheria</taxon>
        <taxon>Laurasiatheria</taxon>
        <taxon>Artiodactyla</taxon>
        <taxon>Tylopoda</taxon>
        <taxon>Camelidae</taxon>
        <taxon>Camelus</taxon>
    </lineage>
</organism>
<protein>
    <submittedName>
        <fullName evidence="2">Uncharacterized protein</fullName>
    </submittedName>
</protein>
<dbReference type="Proteomes" id="UP000299084">
    <property type="component" value="Unassembled WGS sequence"/>
</dbReference>
<evidence type="ECO:0000313" key="3">
    <source>
        <dbReference type="Proteomes" id="UP000299084"/>
    </source>
</evidence>
<dbReference type="AlphaFoldDB" id="A0A5N4CD87"/>
<evidence type="ECO:0000256" key="1">
    <source>
        <dbReference type="SAM" id="MobiDB-lite"/>
    </source>
</evidence>
<feature type="region of interest" description="Disordered" evidence="1">
    <location>
        <begin position="1"/>
        <end position="21"/>
    </location>
</feature>
<comment type="caution">
    <text evidence="2">The sequence shown here is derived from an EMBL/GenBank/DDBJ whole genome shotgun (WGS) entry which is preliminary data.</text>
</comment>